<evidence type="ECO:0000256" key="7">
    <source>
        <dbReference type="ARBA" id="ARBA00023274"/>
    </source>
</evidence>
<dbReference type="AlphaFoldDB" id="K3YJL8"/>
<dbReference type="GO" id="GO:0003735">
    <property type="term" value="F:structural constituent of ribosome"/>
    <property type="evidence" value="ECO:0000318"/>
    <property type="project" value="GO_Central"/>
</dbReference>
<evidence type="ECO:0000256" key="2">
    <source>
        <dbReference type="ARBA" id="ARBA00006668"/>
    </source>
</evidence>
<evidence type="ECO:0000313" key="9">
    <source>
        <dbReference type="EnsemblPlants" id="KQL02533"/>
    </source>
</evidence>
<dbReference type="InterPro" id="IPR023803">
    <property type="entry name" value="Ribosomal_bS16_dom_sf"/>
</dbReference>
<feature type="compositionally biased region" description="Polar residues" evidence="8">
    <location>
        <begin position="1"/>
        <end position="21"/>
    </location>
</feature>
<feature type="region of interest" description="Disordered" evidence="8">
    <location>
        <begin position="195"/>
        <end position="217"/>
    </location>
</feature>
<dbReference type="GO" id="GO:0009507">
    <property type="term" value="C:chloroplast"/>
    <property type="evidence" value="ECO:0007669"/>
    <property type="project" value="UniProtKB-SubCell"/>
</dbReference>
<evidence type="ECO:0008006" key="11">
    <source>
        <dbReference type="Google" id="ProtNLM"/>
    </source>
</evidence>
<evidence type="ECO:0000256" key="3">
    <source>
        <dbReference type="ARBA" id="ARBA00022528"/>
    </source>
</evidence>
<keyword evidence="5" id="KW-0809">Transit peptide</keyword>
<dbReference type="InterPro" id="IPR000307">
    <property type="entry name" value="Ribosomal_bS16"/>
</dbReference>
<dbReference type="FunCoup" id="K3YJL8">
    <property type="interactions" value="1289"/>
</dbReference>
<comment type="subcellular location">
    <subcellularLocation>
        <location evidence="1">Plastid</location>
        <location evidence="1">Chloroplast</location>
    </subcellularLocation>
</comment>
<protein>
    <recommendedName>
        <fullName evidence="11">30S ribosomal protein S16</fullName>
    </recommendedName>
</protein>
<keyword evidence="4" id="KW-0934">Plastid</keyword>
<keyword evidence="6" id="KW-0689">Ribosomal protein</keyword>
<keyword evidence="10" id="KW-1185">Reference proteome</keyword>
<dbReference type="Gene3D" id="3.30.1320.10">
    <property type="match status" value="1"/>
</dbReference>
<reference evidence="10" key="1">
    <citation type="journal article" date="2012" name="Nat. Biotechnol.">
        <title>Reference genome sequence of the model plant Setaria.</title>
        <authorList>
            <person name="Bennetzen J.L."/>
            <person name="Schmutz J."/>
            <person name="Wang H."/>
            <person name="Percifield R."/>
            <person name="Hawkins J."/>
            <person name="Pontaroli A.C."/>
            <person name="Estep M."/>
            <person name="Feng L."/>
            <person name="Vaughn J.N."/>
            <person name="Grimwood J."/>
            <person name="Jenkins J."/>
            <person name="Barry K."/>
            <person name="Lindquist E."/>
            <person name="Hellsten U."/>
            <person name="Deshpande S."/>
            <person name="Wang X."/>
            <person name="Wu X."/>
            <person name="Mitros T."/>
            <person name="Triplett J."/>
            <person name="Yang X."/>
            <person name="Ye C.Y."/>
            <person name="Mauro-Herrera M."/>
            <person name="Wang L."/>
            <person name="Li P."/>
            <person name="Sharma M."/>
            <person name="Sharma R."/>
            <person name="Ronald P.C."/>
            <person name="Panaud O."/>
            <person name="Kellogg E.A."/>
            <person name="Brutnell T.P."/>
            <person name="Doust A.N."/>
            <person name="Tuskan G.A."/>
            <person name="Rokhsar D."/>
            <person name="Devos K.M."/>
        </authorList>
    </citation>
    <scope>NUCLEOTIDE SEQUENCE [LARGE SCALE GENOMIC DNA]</scope>
    <source>
        <strain evidence="10">cv. Yugu1</strain>
    </source>
</reference>
<evidence type="ECO:0000256" key="8">
    <source>
        <dbReference type="SAM" id="MobiDB-lite"/>
    </source>
</evidence>
<evidence type="ECO:0000256" key="5">
    <source>
        <dbReference type="ARBA" id="ARBA00022946"/>
    </source>
</evidence>
<dbReference type="EnsemblPlants" id="KQL02533">
    <property type="protein sequence ID" value="KQL02533"/>
    <property type="gene ID" value="SETIT_014437mg"/>
</dbReference>
<dbReference type="STRING" id="4555.K3YJL8"/>
<dbReference type="OMA" id="PMLAMEH"/>
<dbReference type="EMBL" id="AGNK02003984">
    <property type="status" value="NOT_ANNOTATED_CDS"/>
    <property type="molecule type" value="Genomic_DNA"/>
</dbReference>
<dbReference type="GO" id="GO:0015935">
    <property type="term" value="C:small ribosomal subunit"/>
    <property type="evidence" value="ECO:0000318"/>
    <property type="project" value="GO_Central"/>
</dbReference>
<keyword evidence="3" id="KW-0150">Chloroplast</keyword>
<dbReference type="FunFam" id="3.30.1320.10:FF:000007">
    <property type="entry name" value="30S ribosomal protein S16"/>
    <property type="match status" value="1"/>
</dbReference>
<organism evidence="9 10">
    <name type="scientific">Setaria italica</name>
    <name type="common">Foxtail millet</name>
    <name type="synonym">Panicum italicum</name>
    <dbReference type="NCBI Taxonomy" id="4555"/>
    <lineage>
        <taxon>Eukaryota</taxon>
        <taxon>Viridiplantae</taxon>
        <taxon>Streptophyta</taxon>
        <taxon>Embryophyta</taxon>
        <taxon>Tracheophyta</taxon>
        <taxon>Spermatophyta</taxon>
        <taxon>Magnoliopsida</taxon>
        <taxon>Liliopsida</taxon>
        <taxon>Poales</taxon>
        <taxon>Poaceae</taxon>
        <taxon>PACMAD clade</taxon>
        <taxon>Panicoideae</taxon>
        <taxon>Panicodae</taxon>
        <taxon>Paniceae</taxon>
        <taxon>Cenchrinae</taxon>
        <taxon>Setaria</taxon>
    </lineage>
</organism>
<evidence type="ECO:0000313" key="10">
    <source>
        <dbReference type="Proteomes" id="UP000004995"/>
    </source>
</evidence>
<accession>K3YJL8</accession>
<dbReference type="Proteomes" id="UP000004995">
    <property type="component" value="Unassembled WGS sequence"/>
</dbReference>
<proteinExistence type="inferred from homology"/>
<dbReference type="eggNOG" id="KOG3419">
    <property type="taxonomic scope" value="Eukaryota"/>
</dbReference>
<dbReference type="HAMAP" id="MF_00385">
    <property type="entry name" value="Ribosomal_bS16"/>
    <property type="match status" value="1"/>
</dbReference>
<feature type="region of interest" description="Disordered" evidence="8">
    <location>
        <begin position="1"/>
        <end position="22"/>
    </location>
</feature>
<keyword evidence="7" id="KW-0687">Ribonucleoprotein</keyword>
<dbReference type="HOGENOM" id="CLU_1274148_0_0_1"/>
<sequence length="217" mass="23782">MLCSSPNGASNEQRTNGTNETGVPACLLELLNKTMPGTKARRSAPPPCSLHSIPSLSRNPRLPPPQKQLRKGEGGEEGAEMVVRIRLARFGCRNRPFYRLMAADSRYPRDGKHLEVLGYYNPLPGKDGGKRMGLKFDRVKYWLSVGAQPSDPVERMLFRAGILPPPPMLAMEHKGGPRDRRPIDPMTGCPLDIEGLTIVDDPNTLDGENGASVEETA</sequence>
<dbReference type="PANTHER" id="PTHR12919:SF30">
    <property type="entry name" value="OS08G0517900 PROTEIN"/>
    <property type="match status" value="1"/>
</dbReference>
<dbReference type="Gramene" id="KQL02533">
    <property type="protein sequence ID" value="KQL02533"/>
    <property type="gene ID" value="SETIT_014437mg"/>
</dbReference>
<dbReference type="Pfam" id="PF00886">
    <property type="entry name" value="Ribosomal_S16"/>
    <property type="match status" value="1"/>
</dbReference>
<evidence type="ECO:0000256" key="6">
    <source>
        <dbReference type="ARBA" id="ARBA00022980"/>
    </source>
</evidence>
<feature type="region of interest" description="Disordered" evidence="8">
    <location>
        <begin position="37"/>
        <end position="77"/>
    </location>
</feature>
<dbReference type="PANTHER" id="PTHR12919">
    <property type="entry name" value="30S RIBOSOMAL PROTEIN S16"/>
    <property type="match status" value="1"/>
</dbReference>
<dbReference type="NCBIfam" id="TIGR00002">
    <property type="entry name" value="S16"/>
    <property type="match status" value="1"/>
</dbReference>
<dbReference type="SUPFAM" id="SSF54565">
    <property type="entry name" value="Ribosomal protein S16"/>
    <property type="match status" value="1"/>
</dbReference>
<reference evidence="9" key="2">
    <citation type="submission" date="2018-08" db="UniProtKB">
        <authorList>
            <consortium name="EnsemblPlants"/>
        </authorList>
    </citation>
    <scope>IDENTIFICATION</scope>
    <source>
        <strain evidence="9">Yugu1</strain>
    </source>
</reference>
<dbReference type="InParanoid" id="K3YJL8"/>
<name>K3YJL8_SETIT</name>
<dbReference type="GO" id="GO:0006412">
    <property type="term" value="P:translation"/>
    <property type="evidence" value="ECO:0007669"/>
    <property type="project" value="InterPro"/>
</dbReference>
<evidence type="ECO:0000256" key="1">
    <source>
        <dbReference type="ARBA" id="ARBA00004229"/>
    </source>
</evidence>
<evidence type="ECO:0000256" key="4">
    <source>
        <dbReference type="ARBA" id="ARBA00022640"/>
    </source>
</evidence>
<comment type="similarity">
    <text evidence="2">Belongs to the bacterial ribosomal protein bS16 family.</text>
</comment>